<dbReference type="PANTHER" id="PTHR22960">
    <property type="entry name" value="MOLYBDOPTERIN COFACTOR SYNTHESIS PROTEIN A"/>
    <property type="match status" value="1"/>
</dbReference>
<keyword evidence="14" id="KW-0411">Iron-sulfur</keyword>
<keyword evidence="10" id="KW-0949">S-adenosyl-L-methionine</keyword>
<comment type="function">
    <text evidence="19">Isoform MOCS1A and isoform MOCS1B probably form a complex that catalyzes the conversion of 5'-GTP to cyclic pyranopterin monophosphate (cPMP). MOCS1A catalyzes the cyclization of GTP to (8S)-3',8-cyclo-7,8-dihydroguanosine 5'-triphosphate and MOCS1B catalyzes the subsequent conversion of (8S)-3',8-cyclo-7,8-dihydroguanosine 5'-triphosphate to cPMP.</text>
</comment>
<dbReference type="PANTHER" id="PTHR22960:SF0">
    <property type="entry name" value="MOLYBDENUM COFACTOR BIOSYNTHESIS PROTEIN 1"/>
    <property type="match status" value="1"/>
</dbReference>
<accession>A0A8T0EGJ0</accession>
<dbReference type="HAMAP" id="MF_01225_B">
    <property type="entry name" value="MoaA_B"/>
    <property type="match status" value="1"/>
</dbReference>
<dbReference type="GO" id="GO:0005525">
    <property type="term" value="F:GTP binding"/>
    <property type="evidence" value="ECO:0007669"/>
    <property type="project" value="UniProtKB-KW"/>
</dbReference>
<dbReference type="NCBIfam" id="NF001199">
    <property type="entry name" value="PRK00164.2-1"/>
    <property type="match status" value="1"/>
</dbReference>
<evidence type="ECO:0000256" key="2">
    <source>
        <dbReference type="ARBA" id="ARBA00001966"/>
    </source>
</evidence>
<evidence type="ECO:0000313" key="22">
    <source>
        <dbReference type="EMBL" id="KAF8770824.1"/>
    </source>
</evidence>
<dbReference type="GO" id="GO:0061798">
    <property type="term" value="F:GTP 3',8'-cyclase activity"/>
    <property type="evidence" value="ECO:0007669"/>
    <property type="project" value="UniProtKB-EC"/>
</dbReference>
<dbReference type="InterPro" id="IPR007197">
    <property type="entry name" value="rSAM"/>
</dbReference>
<dbReference type="InterPro" id="IPR013785">
    <property type="entry name" value="Aldolase_TIM"/>
</dbReference>
<evidence type="ECO:0000256" key="7">
    <source>
        <dbReference type="ARBA" id="ARBA00012575"/>
    </source>
</evidence>
<dbReference type="FunFam" id="3.20.20.70:FF:000117">
    <property type="entry name" value="molybdenum cofactor biosynthesis protein 1"/>
    <property type="match status" value="1"/>
</dbReference>
<dbReference type="InterPro" id="IPR002820">
    <property type="entry name" value="Mopterin_CF_biosynth-C_dom"/>
</dbReference>
<evidence type="ECO:0000256" key="9">
    <source>
        <dbReference type="ARBA" id="ARBA00022485"/>
    </source>
</evidence>
<evidence type="ECO:0000256" key="16">
    <source>
        <dbReference type="ARBA" id="ARBA00023150"/>
    </source>
</evidence>
<dbReference type="CDD" id="cd21117">
    <property type="entry name" value="Twitch_MoaA"/>
    <property type="match status" value="1"/>
</dbReference>
<dbReference type="InterPro" id="IPR036522">
    <property type="entry name" value="MoaC_sf"/>
</dbReference>
<dbReference type="Pfam" id="PF01967">
    <property type="entry name" value="MoaC"/>
    <property type="match status" value="1"/>
</dbReference>
<comment type="cofactor">
    <cofactor evidence="2">
        <name>[4Fe-4S] cluster</name>
        <dbReference type="ChEBI" id="CHEBI:49883"/>
    </cofactor>
</comment>
<keyword evidence="9" id="KW-0004">4Fe-4S</keyword>
<dbReference type="GO" id="GO:0051539">
    <property type="term" value="F:4 iron, 4 sulfur cluster binding"/>
    <property type="evidence" value="ECO:0007669"/>
    <property type="project" value="UniProtKB-KW"/>
</dbReference>
<comment type="similarity">
    <text evidence="5">In the N-terminal section; belongs to the radical SAM superfamily. MoaA family.</text>
</comment>
<evidence type="ECO:0000256" key="17">
    <source>
        <dbReference type="ARBA" id="ARBA00023239"/>
    </source>
</evidence>
<dbReference type="EC" id="4.6.1.17" evidence="7"/>
<dbReference type="SUPFAM" id="SSF55040">
    <property type="entry name" value="Molybdenum cofactor biosynthesis protein C, MoaC"/>
    <property type="match status" value="1"/>
</dbReference>
<dbReference type="InterPro" id="IPR010505">
    <property type="entry name" value="MoaA_twitch"/>
</dbReference>
<comment type="similarity">
    <text evidence="4">In the C-terminal section; belongs to the MoaC family.</text>
</comment>
<dbReference type="EMBL" id="JABXBU010002228">
    <property type="protein sequence ID" value="KAF8770824.1"/>
    <property type="molecule type" value="Genomic_DNA"/>
</dbReference>
<dbReference type="SFLD" id="SFLDG01386">
    <property type="entry name" value="main_SPASM_domain-containing"/>
    <property type="match status" value="1"/>
</dbReference>
<evidence type="ECO:0000256" key="8">
    <source>
        <dbReference type="ARBA" id="ARBA00015273"/>
    </source>
</evidence>
<dbReference type="InterPro" id="IPR023045">
    <property type="entry name" value="MoaC"/>
</dbReference>
<evidence type="ECO:0000256" key="19">
    <source>
        <dbReference type="ARBA" id="ARBA00054222"/>
    </source>
</evidence>
<evidence type="ECO:0000256" key="13">
    <source>
        <dbReference type="ARBA" id="ARBA00023004"/>
    </source>
</evidence>
<dbReference type="SFLD" id="SFLDG01067">
    <property type="entry name" value="SPASM/twitch_domain_containing"/>
    <property type="match status" value="1"/>
</dbReference>
<dbReference type="GO" id="GO:0061799">
    <property type="term" value="F:cyclic pyranopterin monophosphate synthase activity"/>
    <property type="evidence" value="ECO:0007669"/>
    <property type="project" value="UniProtKB-EC"/>
</dbReference>
<protein>
    <recommendedName>
        <fullName evidence="8">Molybdenum cofactor biosynthesis protein 1</fullName>
        <ecNumber evidence="6">4.1.99.22</ecNumber>
        <ecNumber evidence="7">4.6.1.17</ecNumber>
    </recommendedName>
</protein>
<organism evidence="22 23">
    <name type="scientific">Argiope bruennichi</name>
    <name type="common">Wasp spider</name>
    <name type="synonym">Aranea bruennichi</name>
    <dbReference type="NCBI Taxonomy" id="94029"/>
    <lineage>
        <taxon>Eukaryota</taxon>
        <taxon>Metazoa</taxon>
        <taxon>Ecdysozoa</taxon>
        <taxon>Arthropoda</taxon>
        <taxon>Chelicerata</taxon>
        <taxon>Arachnida</taxon>
        <taxon>Araneae</taxon>
        <taxon>Araneomorphae</taxon>
        <taxon>Entelegynae</taxon>
        <taxon>Araneoidea</taxon>
        <taxon>Araneidae</taxon>
        <taxon>Argiope</taxon>
    </lineage>
</organism>
<dbReference type="InterPro" id="IPR000385">
    <property type="entry name" value="MoaA_NifB_PqqE_Fe-S-bd_CS"/>
</dbReference>
<dbReference type="InterPro" id="IPR058240">
    <property type="entry name" value="rSAM_sf"/>
</dbReference>
<evidence type="ECO:0000256" key="10">
    <source>
        <dbReference type="ARBA" id="ARBA00022691"/>
    </source>
</evidence>
<dbReference type="PROSITE" id="PS01305">
    <property type="entry name" value="MOAA_NIFB_PQQE"/>
    <property type="match status" value="1"/>
</dbReference>
<dbReference type="InterPro" id="IPR047594">
    <property type="entry name" value="MoaC_bact/euk"/>
</dbReference>
<dbReference type="CDD" id="cd01335">
    <property type="entry name" value="Radical_SAM"/>
    <property type="match status" value="1"/>
</dbReference>
<name>A0A8T0EGJ0_ARGBR</name>
<dbReference type="NCBIfam" id="TIGR00581">
    <property type="entry name" value="moaC"/>
    <property type="match status" value="1"/>
</dbReference>
<sequence length="560" mass="62330">MKLNHFFKFTQRCLTSSHRFASSYVNIKDQEVSPCLIDSFGRKHSYLRISLTERCNFRCQYCMPEEGVALSPKANLLTTNEVIKISSLFVRLGVTKIRFTGGEPLIRKDLTNIIKTVSQQEGLHTVGLTTNGLVLYRQIKELKDAGLNALNISLDSLIPAKFEFIARFKGLNKVMKSIDAALETGFDPVKINCVVMKGINDDELISFVKLTEHKNLDVRFIEYSPFGGNNWKDNKMVPYLEMISRIKKEFPDLKRLKDLPNDTSKAYKVPGFKGQIGFITSMTENFCGSCNRLRITADGNLKVCLFGTEEISLRDALRQNIPEDVILNTISTAVLSKKKQHAGMFNLSKMKNRPMILIGASPNKTKFHFLPCAKVHYFNKATLSSILYQAQAAFTTSSRSNLSETALTHTNAEGKATMVDVGSKSPTVRIAEAEAIVYLGPTAFKLVEQNKIKKGDVLSIANFAGIMAAKRTPDLIPLCHSIHIDQVSLNLRLDSTTHEVKILSRVKACDKTGVEMEALTSATVAALTVYDMCKAVTKDIIIKSVKLLLKTGGKSNFFSK</sequence>
<keyword evidence="23" id="KW-1185">Reference proteome</keyword>
<dbReference type="Pfam" id="PF04055">
    <property type="entry name" value="Radical_SAM"/>
    <property type="match status" value="1"/>
</dbReference>
<proteinExistence type="inferred from homology"/>
<dbReference type="InterPro" id="IPR040064">
    <property type="entry name" value="MoaA-like"/>
</dbReference>
<evidence type="ECO:0000259" key="21">
    <source>
        <dbReference type="PROSITE" id="PS51918"/>
    </source>
</evidence>
<evidence type="ECO:0000256" key="6">
    <source>
        <dbReference type="ARBA" id="ARBA00012167"/>
    </source>
</evidence>
<dbReference type="NCBIfam" id="TIGR02666">
    <property type="entry name" value="moaA"/>
    <property type="match status" value="1"/>
</dbReference>
<dbReference type="PROSITE" id="PS51918">
    <property type="entry name" value="RADICAL_SAM"/>
    <property type="match status" value="1"/>
</dbReference>
<evidence type="ECO:0000256" key="18">
    <source>
        <dbReference type="ARBA" id="ARBA00048697"/>
    </source>
</evidence>
<keyword evidence="16" id="KW-0501">Molybdenum cofactor biosynthesis</keyword>
<evidence type="ECO:0000256" key="3">
    <source>
        <dbReference type="ARBA" id="ARBA00005046"/>
    </source>
</evidence>
<evidence type="ECO:0000256" key="1">
    <source>
        <dbReference type="ARBA" id="ARBA00001637"/>
    </source>
</evidence>
<dbReference type="GO" id="GO:0046872">
    <property type="term" value="F:metal ion binding"/>
    <property type="evidence" value="ECO:0007669"/>
    <property type="project" value="UniProtKB-KW"/>
</dbReference>
<evidence type="ECO:0000256" key="15">
    <source>
        <dbReference type="ARBA" id="ARBA00023134"/>
    </source>
</evidence>
<keyword evidence="12" id="KW-0547">Nucleotide-binding</keyword>
<feature type="domain" description="Radical SAM core" evidence="21">
    <location>
        <begin position="39"/>
        <end position="266"/>
    </location>
</feature>
<gene>
    <name evidence="22" type="ORF">HNY73_018311</name>
</gene>
<dbReference type="Gene3D" id="3.20.20.70">
    <property type="entry name" value="Aldolase class I"/>
    <property type="match status" value="1"/>
</dbReference>
<reference evidence="22" key="1">
    <citation type="journal article" date="2020" name="bioRxiv">
        <title>Chromosome-level reference genome of the European wasp spider Argiope bruennichi: a resource for studies on range expansion and evolutionary adaptation.</title>
        <authorList>
            <person name="Sheffer M.M."/>
            <person name="Hoppe A."/>
            <person name="Krehenwinkel H."/>
            <person name="Uhl G."/>
            <person name="Kuss A.W."/>
            <person name="Jensen L."/>
            <person name="Jensen C."/>
            <person name="Gillespie R.G."/>
            <person name="Hoff K.J."/>
            <person name="Prost S."/>
        </authorList>
    </citation>
    <scope>NUCLEOTIDE SEQUENCE</scope>
</reference>
<reference evidence="22" key="2">
    <citation type="submission" date="2020-06" db="EMBL/GenBank/DDBJ databases">
        <authorList>
            <person name="Sheffer M."/>
        </authorList>
    </citation>
    <scope>NUCLEOTIDE SEQUENCE</scope>
</reference>
<comment type="pathway">
    <text evidence="3">Cofactor biosynthesis; molybdopterin biosynthesis.</text>
</comment>
<evidence type="ECO:0000256" key="20">
    <source>
        <dbReference type="ARBA" id="ARBA00063038"/>
    </source>
</evidence>
<dbReference type="InterPro" id="IPR013483">
    <property type="entry name" value="MoaA"/>
</dbReference>
<dbReference type="EC" id="4.1.99.22" evidence="6"/>
<dbReference type="InterPro" id="IPR006638">
    <property type="entry name" value="Elp3/MiaA/NifB-like_rSAM"/>
</dbReference>
<evidence type="ECO:0000256" key="14">
    <source>
        <dbReference type="ARBA" id="ARBA00023014"/>
    </source>
</evidence>
<comment type="subunit">
    <text evidence="20">Isoform MOCS1A and isoform MOCS1B probably form a heterooligomer.</text>
</comment>
<comment type="catalytic activity">
    <reaction evidence="18">
        <text>GTP + AH2 + S-adenosyl-L-methionine = (8S)-3',8-cyclo-7,8-dihydroguanosine 5'-triphosphate + 5'-deoxyadenosine + L-methionine + A + H(+)</text>
        <dbReference type="Rhea" id="RHEA:49576"/>
        <dbReference type="ChEBI" id="CHEBI:13193"/>
        <dbReference type="ChEBI" id="CHEBI:15378"/>
        <dbReference type="ChEBI" id="CHEBI:17319"/>
        <dbReference type="ChEBI" id="CHEBI:17499"/>
        <dbReference type="ChEBI" id="CHEBI:37565"/>
        <dbReference type="ChEBI" id="CHEBI:57844"/>
        <dbReference type="ChEBI" id="CHEBI:59789"/>
        <dbReference type="ChEBI" id="CHEBI:131766"/>
        <dbReference type="EC" id="4.1.99.22"/>
    </reaction>
</comment>
<dbReference type="SFLD" id="SFLDG01383">
    <property type="entry name" value="cyclic_pyranopterin_phosphate"/>
    <property type="match status" value="1"/>
</dbReference>
<dbReference type="CDD" id="cd01420">
    <property type="entry name" value="MoaC_PE"/>
    <property type="match status" value="1"/>
</dbReference>
<comment type="catalytic activity">
    <reaction evidence="1">
        <text>(8S)-3',8-cyclo-7,8-dihydroguanosine 5'-triphosphate = cyclic pyranopterin phosphate + diphosphate</text>
        <dbReference type="Rhea" id="RHEA:49580"/>
        <dbReference type="ChEBI" id="CHEBI:33019"/>
        <dbReference type="ChEBI" id="CHEBI:59648"/>
        <dbReference type="ChEBI" id="CHEBI:131766"/>
        <dbReference type="EC" id="4.6.1.17"/>
    </reaction>
</comment>
<dbReference type="SUPFAM" id="SSF102114">
    <property type="entry name" value="Radical SAM enzymes"/>
    <property type="match status" value="1"/>
</dbReference>
<dbReference type="NCBIfam" id="NF006870">
    <property type="entry name" value="PRK09364.1"/>
    <property type="match status" value="1"/>
</dbReference>
<dbReference type="Gene3D" id="3.30.70.640">
    <property type="entry name" value="Molybdopterin cofactor biosynthesis C (MoaC) domain"/>
    <property type="match status" value="1"/>
</dbReference>
<evidence type="ECO:0000313" key="23">
    <source>
        <dbReference type="Proteomes" id="UP000807504"/>
    </source>
</evidence>
<dbReference type="AlphaFoldDB" id="A0A8T0EGJ0"/>
<keyword evidence="15" id="KW-0342">GTP-binding</keyword>
<evidence type="ECO:0000256" key="11">
    <source>
        <dbReference type="ARBA" id="ARBA00022723"/>
    </source>
</evidence>
<evidence type="ECO:0000256" key="4">
    <source>
        <dbReference type="ARBA" id="ARBA00008484"/>
    </source>
</evidence>
<comment type="caution">
    <text evidence="22">The sequence shown here is derived from an EMBL/GenBank/DDBJ whole genome shotgun (WGS) entry which is preliminary data.</text>
</comment>
<dbReference type="SFLD" id="SFLDS00029">
    <property type="entry name" value="Radical_SAM"/>
    <property type="match status" value="1"/>
</dbReference>
<keyword evidence="13" id="KW-0408">Iron</keyword>
<keyword evidence="11" id="KW-0479">Metal-binding</keyword>
<dbReference type="Pfam" id="PF06463">
    <property type="entry name" value="Mob_synth_C"/>
    <property type="match status" value="1"/>
</dbReference>
<dbReference type="InterPro" id="IPR050105">
    <property type="entry name" value="MoCo_biosynth_MoaA/MoaC"/>
</dbReference>
<keyword evidence="17" id="KW-0456">Lyase</keyword>
<evidence type="ECO:0000256" key="5">
    <source>
        <dbReference type="ARBA" id="ARBA00009862"/>
    </source>
</evidence>
<evidence type="ECO:0000256" key="12">
    <source>
        <dbReference type="ARBA" id="ARBA00022741"/>
    </source>
</evidence>
<dbReference type="SMART" id="SM00729">
    <property type="entry name" value="Elp3"/>
    <property type="match status" value="1"/>
</dbReference>
<dbReference type="GO" id="GO:0006777">
    <property type="term" value="P:Mo-molybdopterin cofactor biosynthetic process"/>
    <property type="evidence" value="ECO:0007669"/>
    <property type="project" value="UniProtKB-KW"/>
</dbReference>
<dbReference type="Proteomes" id="UP000807504">
    <property type="component" value="Unassembled WGS sequence"/>
</dbReference>